<evidence type="ECO:0000256" key="1">
    <source>
        <dbReference type="SAM" id="MobiDB-lite"/>
    </source>
</evidence>
<accession>A0A7W8D993</accession>
<dbReference type="Proteomes" id="UP000521199">
    <property type="component" value="Unassembled WGS sequence"/>
</dbReference>
<name>A0A7W8D993_9GAMM</name>
<sequence length="314" mass="32994">MTRRMLSIVAVLSLACVMLLAVDTGQDAPRSTAEASPTQSSSAKVARSDAADHRRASLPEIPLTAFSSNRATLEAMARAGSAEAAQRLGDVLRGCAPDADGPLAIAVHRRLSGRDRVGTPGNRDGVQVVAFDPQFGVDLGNLGVLPPNTYLMPDEVERVSLCDGVRDYTDADRAAAYHWLVLAADLGAPRAMAMRFDIELEHIGSTAAARIDQAGRLIALRPRASAMLRRAADTGNRHALARMSQAHASGDLAARDDLLADAYAVAADEMSARAGAPGTQTLQRLRAAGDAVRQAQVEDAAQAILARCCAPESP</sequence>
<dbReference type="AlphaFoldDB" id="A0A7W8D993"/>
<organism evidence="3 4">
    <name type="scientific">Chiayiivirga flava</name>
    <dbReference type="NCBI Taxonomy" id="659595"/>
    <lineage>
        <taxon>Bacteria</taxon>
        <taxon>Pseudomonadati</taxon>
        <taxon>Pseudomonadota</taxon>
        <taxon>Gammaproteobacteria</taxon>
        <taxon>Lysobacterales</taxon>
        <taxon>Lysobacteraceae</taxon>
        <taxon>Chiayiivirga</taxon>
    </lineage>
</organism>
<dbReference type="PROSITE" id="PS51257">
    <property type="entry name" value="PROKAR_LIPOPROTEIN"/>
    <property type="match status" value="1"/>
</dbReference>
<protein>
    <recommendedName>
        <fullName evidence="5">Sel1 repeat family protein</fullName>
    </recommendedName>
</protein>
<feature type="chain" id="PRO_5030930732" description="Sel1 repeat family protein" evidence="2">
    <location>
        <begin position="22"/>
        <end position="314"/>
    </location>
</feature>
<proteinExistence type="predicted"/>
<comment type="caution">
    <text evidence="3">The sequence shown here is derived from an EMBL/GenBank/DDBJ whole genome shotgun (WGS) entry which is preliminary data.</text>
</comment>
<evidence type="ECO:0000313" key="4">
    <source>
        <dbReference type="Proteomes" id="UP000521199"/>
    </source>
</evidence>
<evidence type="ECO:0000313" key="3">
    <source>
        <dbReference type="EMBL" id="MBB5208488.1"/>
    </source>
</evidence>
<feature type="compositionally biased region" description="Basic and acidic residues" evidence="1">
    <location>
        <begin position="46"/>
        <end position="57"/>
    </location>
</feature>
<keyword evidence="2" id="KW-0732">Signal</keyword>
<feature type="compositionally biased region" description="Polar residues" evidence="1">
    <location>
        <begin position="33"/>
        <end position="43"/>
    </location>
</feature>
<gene>
    <name evidence="3" type="ORF">HNQ52_002030</name>
</gene>
<feature type="signal peptide" evidence="2">
    <location>
        <begin position="1"/>
        <end position="21"/>
    </location>
</feature>
<evidence type="ECO:0008006" key="5">
    <source>
        <dbReference type="Google" id="ProtNLM"/>
    </source>
</evidence>
<reference evidence="3 4" key="1">
    <citation type="submission" date="2020-08" db="EMBL/GenBank/DDBJ databases">
        <title>Genomic Encyclopedia of Type Strains, Phase IV (KMG-IV): sequencing the most valuable type-strain genomes for metagenomic binning, comparative biology and taxonomic classification.</title>
        <authorList>
            <person name="Goeker M."/>
        </authorList>
    </citation>
    <scope>NUCLEOTIDE SEQUENCE [LARGE SCALE GENOMIC DNA]</scope>
    <source>
        <strain evidence="3 4">DSM 24163</strain>
    </source>
</reference>
<dbReference type="RefSeq" id="WP_183961014.1">
    <property type="nucleotide sequence ID" value="NZ_JACHHP010000003.1"/>
</dbReference>
<dbReference type="EMBL" id="JACHHP010000003">
    <property type="protein sequence ID" value="MBB5208488.1"/>
    <property type="molecule type" value="Genomic_DNA"/>
</dbReference>
<feature type="region of interest" description="Disordered" evidence="1">
    <location>
        <begin position="28"/>
        <end position="58"/>
    </location>
</feature>
<keyword evidence="4" id="KW-1185">Reference proteome</keyword>
<evidence type="ECO:0000256" key="2">
    <source>
        <dbReference type="SAM" id="SignalP"/>
    </source>
</evidence>